<feature type="compositionally biased region" description="Low complexity" evidence="1">
    <location>
        <begin position="421"/>
        <end position="432"/>
    </location>
</feature>
<proteinExistence type="predicted"/>
<feature type="region of interest" description="Disordered" evidence="1">
    <location>
        <begin position="322"/>
        <end position="376"/>
    </location>
</feature>
<dbReference type="Proteomes" id="UP001280581">
    <property type="component" value="Unassembled WGS sequence"/>
</dbReference>
<feature type="compositionally biased region" description="Basic and acidic residues" evidence="1">
    <location>
        <begin position="405"/>
        <end position="415"/>
    </location>
</feature>
<dbReference type="EMBL" id="WVTA01000021">
    <property type="protein sequence ID" value="KAK3196937.1"/>
    <property type="molecule type" value="Genomic_DNA"/>
</dbReference>
<comment type="caution">
    <text evidence="2">The sequence shown here is derived from an EMBL/GenBank/DDBJ whole genome shotgun (WGS) entry which is preliminary data.</text>
</comment>
<sequence length="735" mass="80063">MPPWGLYQMPRNHLYGGMTRPRVFNTKDFQGSVDEAAGAKPTFPAMDGAIGSLSAAVGAEKKKANKAAKKEKKRQSLDKNDQLERTLRDSVERAGGDVSSKKKKDKKKGRHSEGAVSDVGEVPPHTPVAPPSGQKSQKQTAEKKRPSAKKRKRESEAHADAANTQLLNEAYLANQKLPSLVLESLRGFSSPATQPQQTPATDQPSKKKTKTKRKSDIGGTGANDTKSKGKNGADVPIIDLKSTKHASVPSDWVNGSDEKSVKKQKNMQAVVAQKPSPATPSSVLPVKKTPVPFPQLSQKIFSPTDKIQRKNVGEDYMNANILVPETPPSKAPSKTYVPVPENNTNGTAASGKVSKQKAQAVDSSPTPAGGFPLLSSAPVVPAKSQVVSKLPSIPNALTDANLRSFKEPLNEESKPRPLTKSGASTTTSVRTSSASMSIQEAFARVGKPYMRSAVENDPFTLTDAKPKKSSQHREEASLEVFKEKYHEVEKAVDWASEATYLEAHIEWDLAHGSVEPTCLHKMTGCTHKKEDLIRQSKEQNMPILSQIDTSEADFKKFCNAVSEATRAEDLLMLAIKARIPVPLGRISGRWTLYCPTYAACHYDKYGYGARTLIISSIAGFRSNSYTARLQLPPRTMSFTLMMFTAPPHASFRGTVIKSASEGYTMEVVFMGNGYLHLRLDLGLMLQGKSSDKTEGGGVMEFIGVHEKAVVWYGTTDGTDEVEEEGKKMFKKYDGE</sequence>
<organism evidence="2 3">
    <name type="scientific">Pseudopithomyces chartarum</name>
    <dbReference type="NCBI Taxonomy" id="1892770"/>
    <lineage>
        <taxon>Eukaryota</taxon>
        <taxon>Fungi</taxon>
        <taxon>Dikarya</taxon>
        <taxon>Ascomycota</taxon>
        <taxon>Pezizomycotina</taxon>
        <taxon>Dothideomycetes</taxon>
        <taxon>Pleosporomycetidae</taxon>
        <taxon>Pleosporales</taxon>
        <taxon>Massarineae</taxon>
        <taxon>Didymosphaeriaceae</taxon>
        <taxon>Pseudopithomyces</taxon>
    </lineage>
</organism>
<keyword evidence="3" id="KW-1185">Reference proteome</keyword>
<evidence type="ECO:0000313" key="2">
    <source>
        <dbReference type="EMBL" id="KAK3196937.1"/>
    </source>
</evidence>
<protein>
    <submittedName>
        <fullName evidence="2">Uncharacterized protein</fullName>
    </submittedName>
</protein>
<feature type="region of interest" description="Disordered" evidence="1">
    <location>
        <begin position="186"/>
        <end position="307"/>
    </location>
</feature>
<feature type="compositionally biased region" description="Basic and acidic residues" evidence="1">
    <location>
        <begin position="74"/>
        <end position="95"/>
    </location>
</feature>
<name>A0AAN6LPM0_9PLEO</name>
<accession>A0AAN6LPM0</accession>
<feature type="region of interest" description="Disordered" evidence="1">
    <location>
        <begin position="405"/>
        <end position="432"/>
    </location>
</feature>
<feature type="compositionally biased region" description="Basic residues" evidence="1">
    <location>
        <begin position="63"/>
        <end position="73"/>
    </location>
</feature>
<gene>
    <name evidence="2" type="ORF">GRF29_1536g75904</name>
</gene>
<dbReference type="AlphaFoldDB" id="A0AAN6LPM0"/>
<feature type="compositionally biased region" description="Low complexity" evidence="1">
    <location>
        <begin position="189"/>
        <end position="203"/>
    </location>
</feature>
<feature type="region of interest" description="Disordered" evidence="1">
    <location>
        <begin position="59"/>
        <end position="162"/>
    </location>
</feature>
<evidence type="ECO:0000256" key="1">
    <source>
        <dbReference type="SAM" id="MobiDB-lite"/>
    </source>
</evidence>
<reference evidence="2 3" key="1">
    <citation type="submission" date="2021-02" db="EMBL/GenBank/DDBJ databases">
        <title>Genome assembly of Pseudopithomyces chartarum.</title>
        <authorList>
            <person name="Jauregui R."/>
            <person name="Singh J."/>
            <person name="Voisey C."/>
        </authorList>
    </citation>
    <scope>NUCLEOTIDE SEQUENCE [LARGE SCALE GENOMIC DNA]</scope>
    <source>
        <strain evidence="2 3">AGR01</strain>
    </source>
</reference>
<feature type="compositionally biased region" description="Basic residues" evidence="1">
    <location>
        <begin position="101"/>
        <end position="110"/>
    </location>
</feature>
<evidence type="ECO:0000313" key="3">
    <source>
        <dbReference type="Proteomes" id="UP001280581"/>
    </source>
</evidence>